<evidence type="ECO:0000313" key="16">
    <source>
        <dbReference type="Proteomes" id="UP000585272"/>
    </source>
</evidence>
<evidence type="ECO:0000256" key="2">
    <source>
        <dbReference type="ARBA" id="ARBA00022741"/>
    </source>
</evidence>
<keyword evidence="7 10" id="KW-0346">Stress response</keyword>
<gene>
    <name evidence="10" type="primary">radA</name>
    <name evidence="15" type="ORF">BDZ31_002205</name>
</gene>
<dbReference type="Pfam" id="PF13481">
    <property type="entry name" value="AAA_25"/>
    <property type="match status" value="1"/>
</dbReference>
<dbReference type="PROSITE" id="PS50162">
    <property type="entry name" value="RECA_2"/>
    <property type="match status" value="1"/>
</dbReference>
<dbReference type="InterPro" id="IPR041166">
    <property type="entry name" value="Rubredoxin_2"/>
</dbReference>
<feature type="binding site" evidence="10">
    <location>
        <begin position="102"/>
        <end position="109"/>
    </location>
    <ligand>
        <name>ATP</name>
        <dbReference type="ChEBI" id="CHEBI:30616"/>
    </ligand>
</feature>
<dbReference type="InterPro" id="IPR004504">
    <property type="entry name" value="DNA_repair_RadA"/>
</dbReference>
<comment type="similarity">
    <text evidence="10 12">Belongs to the RecA family. RadA subfamily.</text>
</comment>
<comment type="function">
    <text evidence="12">DNA-dependent ATPase involved in processing of recombination intermediates, plays a role in repairing DNA breaks. Stimulates the branch migration of RecA-mediated strand transfer reactions, allowing the 3' invading strand to extend heteroduplex DNA faster. Binds ssDNA in the presence of ADP but not other nucleotides, has ATPase activity that is stimulated by ssDNA and various branched DNA structures, but inhibited by SSB. Does not have RecA's homology-searching function.</text>
</comment>
<dbReference type="CDD" id="cd01121">
    <property type="entry name" value="RadA_SMS_N"/>
    <property type="match status" value="1"/>
</dbReference>
<dbReference type="GO" id="GO:0005524">
    <property type="term" value="F:ATP binding"/>
    <property type="evidence" value="ECO:0007669"/>
    <property type="project" value="UniProtKB-UniRule"/>
</dbReference>
<name>A0A840ICM2_9ACTN</name>
<dbReference type="PANTHER" id="PTHR32472:SF10">
    <property type="entry name" value="DNA REPAIR PROTEIN RADA-LIKE PROTEIN"/>
    <property type="match status" value="1"/>
</dbReference>
<feature type="region of interest" description="Disordered" evidence="13">
    <location>
        <begin position="402"/>
        <end position="440"/>
    </location>
</feature>
<dbReference type="SMART" id="SM00382">
    <property type="entry name" value="AAA"/>
    <property type="match status" value="1"/>
</dbReference>
<feature type="region of interest" description="Lon-protease-like" evidence="10">
    <location>
        <begin position="358"/>
        <end position="501"/>
    </location>
</feature>
<dbReference type="InterPro" id="IPR020588">
    <property type="entry name" value="RecA_ATP-bd"/>
</dbReference>
<proteinExistence type="inferred from homology"/>
<dbReference type="GO" id="GO:0016787">
    <property type="term" value="F:hydrolase activity"/>
    <property type="evidence" value="ECO:0007669"/>
    <property type="project" value="UniProtKB-KW"/>
</dbReference>
<dbReference type="GO" id="GO:0003684">
    <property type="term" value="F:damaged DNA binding"/>
    <property type="evidence" value="ECO:0007669"/>
    <property type="project" value="InterPro"/>
</dbReference>
<dbReference type="Gene3D" id="3.40.50.300">
    <property type="entry name" value="P-loop containing nucleotide triphosphate hydrolases"/>
    <property type="match status" value="1"/>
</dbReference>
<evidence type="ECO:0000259" key="14">
    <source>
        <dbReference type="PROSITE" id="PS50162"/>
    </source>
</evidence>
<evidence type="ECO:0000256" key="12">
    <source>
        <dbReference type="RuleBase" id="RU003555"/>
    </source>
</evidence>
<evidence type="ECO:0000256" key="5">
    <source>
        <dbReference type="ARBA" id="ARBA00022801"/>
    </source>
</evidence>
<feature type="domain" description="RecA family profile 1" evidence="14">
    <location>
        <begin position="73"/>
        <end position="222"/>
    </location>
</feature>
<dbReference type="EMBL" id="JACHNU010000002">
    <property type="protein sequence ID" value="MBB4662619.1"/>
    <property type="molecule type" value="Genomic_DNA"/>
</dbReference>
<keyword evidence="12" id="KW-0862">Zinc</keyword>
<evidence type="ECO:0000256" key="7">
    <source>
        <dbReference type="ARBA" id="ARBA00023016"/>
    </source>
</evidence>
<dbReference type="NCBIfam" id="TIGR00416">
    <property type="entry name" value="sms"/>
    <property type="match status" value="1"/>
</dbReference>
<keyword evidence="1 10" id="KW-0479">Metal-binding</keyword>
<evidence type="ECO:0000313" key="15">
    <source>
        <dbReference type="EMBL" id="MBB4662619.1"/>
    </source>
</evidence>
<evidence type="ECO:0000256" key="13">
    <source>
        <dbReference type="SAM" id="MobiDB-lite"/>
    </source>
</evidence>
<evidence type="ECO:0000256" key="6">
    <source>
        <dbReference type="ARBA" id="ARBA00022840"/>
    </source>
</evidence>
<dbReference type="SUPFAM" id="SSF52540">
    <property type="entry name" value="P-loop containing nucleoside triphosphate hydrolases"/>
    <property type="match status" value="1"/>
</dbReference>
<evidence type="ECO:0000256" key="10">
    <source>
        <dbReference type="HAMAP-Rule" id="MF_01498"/>
    </source>
</evidence>
<dbReference type="GO" id="GO:0140664">
    <property type="term" value="F:ATP-dependent DNA damage sensor activity"/>
    <property type="evidence" value="ECO:0007669"/>
    <property type="project" value="InterPro"/>
</dbReference>
<dbReference type="InterPro" id="IPR027417">
    <property type="entry name" value="P-loop_NTPase"/>
</dbReference>
<dbReference type="InterPro" id="IPR003593">
    <property type="entry name" value="AAA+_ATPase"/>
</dbReference>
<sequence length="501" mass="51079">MARSTTVHVCSACAHETPRWAGQCPGCGEWNTLVEEARSAGRRGGRGGGALGGTARGGAAVAPVRLGAVEATEVARLPTAIGELDRVLGGGIVPGSLVLIGGSPGIGKSTLTTMAVANLTGAGRRTLYVSAEESPAQIKLRAERLRGAALDIPVIAETDLGAVLATLERERPDVCVIDSVQTLHAAELTGAPGSVGQVREVAGEIMRVAKQHRIAVLLVGHVTKEGALAGPRVLEHLVDCVLQFEGERERTYRTLRALKNRFGSTNEAGVFEMRGDGLVEVLDASARFVGEATHAPGSVVLCAMEGSRPLLVEVQALVSPAQELVPPRRVVSGIDRNRLALVLAVLARHGGVATGSADVFVNVVGGVRVDEPGADLAVALAVASAARGVALRGGAATVGDGRDGGALRGRGAGMGDGRDGGAPDLFAAGEGDGADGPAPGPPLACFGELGLTGELRTVAHPERRIAEAAKFGLSTIVGPDARTLRAALRAALPGRRRQQAA</sequence>
<dbReference type="PRINTS" id="PR01874">
    <property type="entry name" value="DNAREPAIRADA"/>
</dbReference>
<evidence type="ECO:0000256" key="3">
    <source>
        <dbReference type="ARBA" id="ARBA00022763"/>
    </source>
</evidence>
<keyword evidence="5" id="KW-0378">Hydrolase</keyword>
<dbReference type="SUPFAM" id="SSF54211">
    <property type="entry name" value="Ribosomal protein S5 domain 2-like"/>
    <property type="match status" value="1"/>
</dbReference>
<keyword evidence="4 12" id="KW-0863">Zinc-finger</keyword>
<feature type="compositionally biased region" description="Gly residues" evidence="13">
    <location>
        <begin position="406"/>
        <end position="415"/>
    </location>
</feature>
<comment type="caution">
    <text evidence="15">The sequence shown here is derived from an EMBL/GenBank/DDBJ whole genome shotgun (WGS) entry which is preliminary data.</text>
</comment>
<dbReference type="PANTHER" id="PTHR32472">
    <property type="entry name" value="DNA REPAIR PROTEIN RADA"/>
    <property type="match status" value="1"/>
</dbReference>
<feature type="short sequence motif" description="RadA KNRFG motif" evidence="10">
    <location>
        <begin position="259"/>
        <end position="263"/>
    </location>
</feature>
<dbReference type="GO" id="GO:0000725">
    <property type="term" value="P:recombinational repair"/>
    <property type="evidence" value="ECO:0007669"/>
    <property type="project" value="UniProtKB-UniRule"/>
</dbReference>
<evidence type="ECO:0000256" key="8">
    <source>
        <dbReference type="ARBA" id="ARBA00023125"/>
    </source>
</evidence>
<keyword evidence="3 10" id="KW-0227">DNA damage</keyword>
<dbReference type="AlphaFoldDB" id="A0A840ICM2"/>
<dbReference type="HAMAP" id="MF_01498">
    <property type="entry name" value="RadA_bact"/>
    <property type="match status" value="1"/>
</dbReference>
<keyword evidence="2 10" id="KW-0547">Nucleotide-binding</keyword>
<dbReference type="Pfam" id="PF18073">
    <property type="entry name" value="Zn_ribbon_LapB"/>
    <property type="match status" value="1"/>
</dbReference>
<keyword evidence="9 10" id="KW-0234">DNA repair</keyword>
<keyword evidence="6 10" id="KW-0067">ATP-binding</keyword>
<evidence type="ECO:0000256" key="9">
    <source>
        <dbReference type="ARBA" id="ARBA00023204"/>
    </source>
</evidence>
<keyword evidence="16" id="KW-1185">Reference proteome</keyword>
<dbReference type="FunFam" id="3.40.50.300:FF:000050">
    <property type="entry name" value="DNA repair protein RadA"/>
    <property type="match status" value="1"/>
</dbReference>
<dbReference type="Proteomes" id="UP000585272">
    <property type="component" value="Unassembled WGS sequence"/>
</dbReference>
<dbReference type="RefSeq" id="WP_183341933.1">
    <property type="nucleotide sequence ID" value="NZ_JACHNU010000002.1"/>
</dbReference>
<dbReference type="InterPro" id="IPR020568">
    <property type="entry name" value="Ribosomal_Su5_D2-typ_SF"/>
</dbReference>
<evidence type="ECO:0000256" key="11">
    <source>
        <dbReference type="NCBIfam" id="TIGR00416"/>
    </source>
</evidence>
<protein>
    <recommendedName>
        <fullName evidence="10 11">DNA repair protein RadA</fullName>
    </recommendedName>
</protein>
<reference evidence="15 16" key="1">
    <citation type="submission" date="2020-08" db="EMBL/GenBank/DDBJ databases">
        <title>Genomic Encyclopedia of Archaeal and Bacterial Type Strains, Phase II (KMG-II): from individual species to whole genera.</title>
        <authorList>
            <person name="Goeker M."/>
        </authorList>
    </citation>
    <scope>NUCLEOTIDE SEQUENCE [LARGE SCALE GENOMIC DNA]</scope>
    <source>
        <strain evidence="15 16">DSM 23288</strain>
    </source>
</reference>
<evidence type="ECO:0000256" key="4">
    <source>
        <dbReference type="ARBA" id="ARBA00022771"/>
    </source>
</evidence>
<accession>A0A840ICM2</accession>
<evidence type="ECO:0000256" key="1">
    <source>
        <dbReference type="ARBA" id="ARBA00022723"/>
    </source>
</evidence>
<dbReference type="GO" id="GO:0008270">
    <property type="term" value="F:zinc ion binding"/>
    <property type="evidence" value="ECO:0007669"/>
    <property type="project" value="UniProtKB-KW"/>
</dbReference>
<dbReference type="GO" id="GO:0005829">
    <property type="term" value="C:cytosol"/>
    <property type="evidence" value="ECO:0007669"/>
    <property type="project" value="TreeGrafter"/>
</dbReference>
<comment type="function">
    <text evidence="10">Plays a role in repairing double-strand DNA breaks, probably involving stabilizing or processing branched DNA or blocked replication forks.</text>
</comment>
<keyword evidence="8 10" id="KW-0238">DNA-binding</keyword>
<organism evidence="15 16">
    <name type="scientific">Conexibacter arvalis</name>
    <dbReference type="NCBI Taxonomy" id="912552"/>
    <lineage>
        <taxon>Bacteria</taxon>
        <taxon>Bacillati</taxon>
        <taxon>Actinomycetota</taxon>
        <taxon>Thermoleophilia</taxon>
        <taxon>Solirubrobacterales</taxon>
        <taxon>Conexibacteraceae</taxon>
        <taxon>Conexibacter</taxon>
    </lineage>
</organism>
<comment type="domain">
    <text evidence="10">The middle region has homology to RecA with ATPase motifs including the RadA KNRFG motif, while the C-terminus is homologous to Lon protease.</text>
</comment>